<keyword evidence="3" id="KW-0378">Hydrolase</keyword>
<dbReference type="PANTHER" id="PTHR39181:SF1">
    <property type="entry name" value="TYROSINE-PROTEIN PHOSPHATASE YWQE"/>
    <property type="match status" value="1"/>
</dbReference>
<proteinExistence type="inferred from homology"/>
<sequence length="245" mass="27211">MIDLHAHILPGVDDGPQTLEESLEMARQAVADGITVMVATPHLFRRKSVERGAWNQPADLRLGVEILNRHLADEGLGLKVLPGCEVPLFPEILEFLKQGRLLTLNDGGRYLCLELPDTVIPPATEDIVFQLSSQGITPILSHPERNPIFYQNPARLKRLISLGCLSQITARSLTGGFGWGVGRFTKKLLRQGLVHVMATDAHSAKHRPPILSTAFRKLEKIVGESRAWDMVATFPERILRGDPWL</sequence>
<dbReference type="PIRSF" id="PIRSF016557">
    <property type="entry name" value="Caps_synth_CpsB"/>
    <property type="match status" value="1"/>
</dbReference>
<dbReference type="GO" id="GO:0004725">
    <property type="term" value="F:protein tyrosine phosphatase activity"/>
    <property type="evidence" value="ECO:0007669"/>
    <property type="project" value="UniProtKB-EC"/>
</dbReference>
<dbReference type="InterPro" id="IPR016195">
    <property type="entry name" value="Pol/histidinol_Pase-like"/>
</dbReference>
<name>A0A7C5ELG0_9BACT</name>
<dbReference type="AlphaFoldDB" id="A0A7C5ELG0"/>
<comment type="catalytic activity">
    <reaction evidence="4">
        <text>O-phospho-L-tyrosyl-[protein] + H2O = L-tyrosyl-[protein] + phosphate</text>
        <dbReference type="Rhea" id="RHEA:10684"/>
        <dbReference type="Rhea" id="RHEA-COMP:10136"/>
        <dbReference type="Rhea" id="RHEA-COMP:20101"/>
        <dbReference type="ChEBI" id="CHEBI:15377"/>
        <dbReference type="ChEBI" id="CHEBI:43474"/>
        <dbReference type="ChEBI" id="CHEBI:46858"/>
        <dbReference type="ChEBI" id="CHEBI:61978"/>
        <dbReference type="EC" id="3.1.3.48"/>
    </reaction>
</comment>
<evidence type="ECO:0000256" key="1">
    <source>
        <dbReference type="ARBA" id="ARBA00005750"/>
    </source>
</evidence>
<evidence type="ECO:0000256" key="2">
    <source>
        <dbReference type="ARBA" id="ARBA00013064"/>
    </source>
</evidence>
<dbReference type="SUPFAM" id="SSF89550">
    <property type="entry name" value="PHP domain-like"/>
    <property type="match status" value="1"/>
</dbReference>
<dbReference type="PANTHER" id="PTHR39181">
    <property type="entry name" value="TYROSINE-PROTEIN PHOSPHATASE YWQE"/>
    <property type="match status" value="1"/>
</dbReference>
<evidence type="ECO:0000256" key="4">
    <source>
        <dbReference type="ARBA" id="ARBA00051722"/>
    </source>
</evidence>
<reference evidence="5" key="1">
    <citation type="journal article" date="2020" name="mSystems">
        <title>Genome- and Community-Level Interaction Insights into Carbon Utilization and Element Cycling Functions of Hydrothermarchaeota in Hydrothermal Sediment.</title>
        <authorList>
            <person name="Zhou Z."/>
            <person name="Liu Y."/>
            <person name="Xu W."/>
            <person name="Pan J."/>
            <person name="Luo Z.H."/>
            <person name="Li M."/>
        </authorList>
    </citation>
    <scope>NUCLEOTIDE SEQUENCE [LARGE SCALE GENOMIC DNA]</scope>
    <source>
        <strain evidence="5">SpSt-853</strain>
    </source>
</reference>
<dbReference type="Pfam" id="PF19567">
    <property type="entry name" value="CpsB_CapC"/>
    <property type="match status" value="1"/>
</dbReference>
<evidence type="ECO:0000313" key="5">
    <source>
        <dbReference type="EMBL" id="HGZ11240.1"/>
    </source>
</evidence>
<protein>
    <recommendedName>
        <fullName evidence="2">protein-tyrosine-phosphatase</fullName>
        <ecNumber evidence="2">3.1.3.48</ecNumber>
    </recommendedName>
</protein>
<dbReference type="GO" id="GO:0030145">
    <property type="term" value="F:manganese ion binding"/>
    <property type="evidence" value="ECO:0007669"/>
    <property type="project" value="InterPro"/>
</dbReference>
<comment type="caution">
    <text evidence="5">The sequence shown here is derived from an EMBL/GenBank/DDBJ whole genome shotgun (WGS) entry which is preliminary data.</text>
</comment>
<gene>
    <name evidence="5" type="ORF">ENW48_03360</name>
</gene>
<dbReference type="Gene3D" id="3.20.20.140">
    <property type="entry name" value="Metal-dependent hydrolases"/>
    <property type="match status" value="1"/>
</dbReference>
<dbReference type="EC" id="3.1.3.48" evidence="2"/>
<comment type="similarity">
    <text evidence="1">Belongs to the metallo-dependent hydrolases superfamily. CpsB/CapC family.</text>
</comment>
<accession>A0A7C5ELG0</accession>
<organism evidence="5">
    <name type="scientific">Desulfobacca acetoxidans</name>
    <dbReference type="NCBI Taxonomy" id="60893"/>
    <lineage>
        <taxon>Bacteria</taxon>
        <taxon>Pseudomonadati</taxon>
        <taxon>Thermodesulfobacteriota</taxon>
        <taxon>Desulfobaccia</taxon>
        <taxon>Desulfobaccales</taxon>
        <taxon>Desulfobaccaceae</taxon>
        <taxon>Desulfobacca</taxon>
    </lineage>
</organism>
<evidence type="ECO:0000256" key="3">
    <source>
        <dbReference type="ARBA" id="ARBA00022801"/>
    </source>
</evidence>
<dbReference type="InterPro" id="IPR016667">
    <property type="entry name" value="Caps_polysacc_synth_CpsB/CapC"/>
</dbReference>
<dbReference type="EMBL" id="DTKJ01000021">
    <property type="protein sequence ID" value="HGZ11240.1"/>
    <property type="molecule type" value="Genomic_DNA"/>
</dbReference>